<feature type="non-terminal residue" evidence="1">
    <location>
        <position position="1"/>
    </location>
</feature>
<dbReference type="GO" id="GO:0003964">
    <property type="term" value="F:RNA-directed DNA polymerase activity"/>
    <property type="evidence" value="ECO:0007669"/>
    <property type="project" value="UniProtKB-KW"/>
</dbReference>
<keyword evidence="1" id="KW-0548">Nucleotidyltransferase</keyword>
<organism evidence="1 2">
    <name type="scientific">Caerostris darwini</name>
    <dbReference type="NCBI Taxonomy" id="1538125"/>
    <lineage>
        <taxon>Eukaryota</taxon>
        <taxon>Metazoa</taxon>
        <taxon>Ecdysozoa</taxon>
        <taxon>Arthropoda</taxon>
        <taxon>Chelicerata</taxon>
        <taxon>Arachnida</taxon>
        <taxon>Araneae</taxon>
        <taxon>Araneomorphae</taxon>
        <taxon>Entelegynae</taxon>
        <taxon>Araneoidea</taxon>
        <taxon>Araneidae</taxon>
        <taxon>Caerostris</taxon>
    </lineage>
</organism>
<evidence type="ECO:0000313" key="1">
    <source>
        <dbReference type="EMBL" id="GIY47124.1"/>
    </source>
</evidence>
<keyword evidence="1" id="KW-0695">RNA-directed DNA polymerase</keyword>
<keyword evidence="1" id="KW-0808">Transferase</keyword>
<dbReference type="Proteomes" id="UP001054837">
    <property type="component" value="Unassembled WGS sequence"/>
</dbReference>
<name>A0AAV4TPR2_9ARAC</name>
<keyword evidence="2" id="KW-1185">Reference proteome</keyword>
<accession>A0AAV4TPR2</accession>
<evidence type="ECO:0000313" key="2">
    <source>
        <dbReference type="Proteomes" id="UP001054837"/>
    </source>
</evidence>
<proteinExistence type="predicted"/>
<protein>
    <submittedName>
        <fullName evidence="1">Reverse transcriptase</fullName>
    </submittedName>
</protein>
<sequence length="14" mass="1675">KKQLHISIIMDYSV</sequence>
<reference evidence="1 2" key="1">
    <citation type="submission" date="2021-06" db="EMBL/GenBank/DDBJ databases">
        <title>Caerostris darwini draft genome.</title>
        <authorList>
            <person name="Kono N."/>
            <person name="Arakawa K."/>
        </authorList>
    </citation>
    <scope>NUCLEOTIDE SEQUENCE [LARGE SCALE GENOMIC DNA]</scope>
</reference>
<dbReference type="EMBL" id="BPLQ01009869">
    <property type="protein sequence ID" value="GIY47124.1"/>
    <property type="molecule type" value="Genomic_DNA"/>
</dbReference>
<comment type="caution">
    <text evidence="1">The sequence shown here is derived from an EMBL/GenBank/DDBJ whole genome shotgun (WGS) entry which is preliminary data.</text>
</comment>
<gene>
    <name evidence="1" type="primary">pol_1490</name>
    <name evidence="1" type="ORF">CDAR_114911</name>
</gene>